<keyword evidence="4" id="KW-1185">Reference proteome</keyword>
<dbReference type="EMBL" id="APND01000003">
    <property type="protein sequence ID" value="MES1929528.1"/>
    <property type="molecule type" value="Genomic_DNA"/>
</dbReference>
<dbReference type="InterPro" id="IPR050154">
    <property type="entry name" value="UbiB_kinase"/>
</dbReference>
<comment type="caution">
    <text evidence="3">The sequence shown here is derived from an EMBL/GenBank/DDBJ whole genome shotgun (WGS) entry which is preliminary data.</text>
</comment>
<proteinExistence type="inferred from homology"/>
<accession>A0ABV2B2A8</accession>
<dbReference type="PANTHER" id="PTHR10566:SF113">
    <property type="entry name" value="PROTEIN ACTIVITY OF BC1 COMPLEX KINASE 7, CHLOROPLASTIC"/>
    <property type="match status" value="1"/>
</dbReference>
<dbReference type="SUPFAM" id="SSF56112">
    <property type="entry name" value="Protein kinase-like (PK-like)"/>
    <property type="match status" value="1"/>
</dbReference>
<feature type="domain" description="ABC1 atypical kinase-like" evidence="2">
    <location>
        <begin position="82"/>
        <end position="311"/>
    </location>
</feature>
<evidence type="ECO:0000259" key="2">
    <source>
        <dbReference type="Pfam" id="PF03109"/>
    </source>
</evidence>
<evidence type="ECO:0000313" key="4">
    <source>
        <dbReference type="Proteomes" id="UP001460888"/>
    </source>
</evidence>
<evidence type="ECO:0000313" key="3">
    <source>
        <dbReference type="EMBL" id="MES1929528.1"/>
    </source>
</evidence>
<sequence length="430" mass="47680">MASDKDEQRTRRRRIIGAGVRSLGRSALHTLPGYDRAKSWQKTGQDWFDTLGGLKGAAMKLGQIASQYQDFLPEQLAEQLARLQRNAEPWAFERLEPVLDAAWSDEQRAQVEQLDEEALAAASIGQVHRARLTDGRDVVVKIRYPGVADAVDADIANLGRLLKLSRFLPIRGSDIDAVLDELRERFIEETDYRHELRNLESLRAIGLPRFVLPEPVPELCADSVLVTQHVPSAPIGEAPSDLGHAIVGAINRQVFTHGVLHADPHPGNFGVTKNGEVALYDFGCVKRLDIETRAGLRDVVAAALESRWEDVHSALERLGVVPPNSWSRHSELYTEIYAGHAAASLGPLRDNAAYVFTDDGLIESIRGEIRKSLRHWKLFNAAPELVFLMRTLSGLYWILRSIHAEADLYAELEAIASGAYDPPADAENTT</sequence>
<dbReference type="Proteomes" id="UP001460888">
    <property type="component" value="Unassembled WGS sequence"/>
</dbReference>
<dbReference type="InterPro" id="IPR034646">
    <property type="entry name" value="ADCK3_dom"/>
</dbReference>
<dbReference type="CDD" id="cd13970">
    <property type="entry name" value="ABC1_ADCK3"/>
    <property type="match status" value="1"/>
</dbReference>
<organism evidence="3 4">
    <name type="scientific">Salinisphaera dokdonensis CL-ES53</name>
    <dbReference type="NCBI Taxonomy" id="1304272"/>
    <lineage>
        <taxon>Bacteria</taxon>
        <taxon>Pseudomonadati</taxon>
        <taxon>Pseudomonadota</taxon>
        <taxon>Gammaproteobacteria</taxon>
        <taxon>Salinisphaerales</taxon>
        <taxon>Salinisphaeraceae</taxon>
        <taxon>Salinisphaera</taxon>
    </lineage>
</organism>
<reference evidence="3 4" key="1">
    <citation type="submission" date="2013-03" db="EMBL/GenBank/DDBJ databases">
        <title>Salinisphaera dokdonensis CL-ES53 Genome Sequencing.</title>
        <authorList>
            <person name="Li C."/>
            <person name="Lai Q."/>
            <person name="Shao Z."/>
        </authorList>
    </citation>
    <scope>NUCLEOTIDE SEQUENCE [LARGE SCALE GENOMIC DNA]</scope>
    <source>
        <strain evidence="3 4">CL-ES53</strain>
    </source>
</reference>
<protein>
    <submittedName>
        <fullName evidence="3">ABC-1 domain-containing protein</fullName>
    </submittedName>
</protein>
<comment type="similarity">
    <text evidence="1">Belongs to the protein kinase superfamily. ADCK protein kinase family.</text>
</comment>
<dbReference type="RefSeq" id="WP_353111039.1">
    <property type="nucleotide sequence ID" value="NZ_APND01000003.1"/>
</dbReference>
<dbReference type="InterPro" id="IPR004147">
    <property type="entry name" value="ABC1_dom"/>
</dbReference>
<dbReference type="PANTHER" id="PTHR10566">
    <property type="entry name" value="CHAPERONE-ACTIVITY OF BC1 COMPLEX CABC1 -RELATED"/>
    <property type="match status" value="1"/>
</dbReference>
<name>A0ABV2B2A8_9GAMM</name>
<dbReference type="Pfam" id="PF03109">
    <property type="entry name" value="ABC1"/>
    <property type="match status" value="1"/>
</dbReference>
<dbReference type="InterPro" id="IPR011009">
    <property type="entry name" value="Kinase-like_dom_sf"/>
</dbReference>
<evidence type="ECO:0000256" key="1">
    <source>
        <dbReference type="ARBA" id="ARBA00009670"/>
    </source>
</evidence>
<gene>
    <name evidence="3" type="ORF">SADO_09739</name>
</gene>